<reference evidence="1 2" key="1">
    <citation type="submission" date="2017-01" db="EMBL/GenBank/DDBJ databases">
        <authorList>
            <person name="Varghese N."/>
            <person name="Submissions S."/>
        </authorList>
    </citation>
    <scope>NUCLEOTIDE SEQUENCE [LARGE SCALE GENOMIC DNA]</scope>
    <source>
        <strain evidence="1 2">ATCC 35905</strain>
    </source>
</reference>
<keyword evidence="2" id="KW-1185">Reference proteome</keyword>
<evidence type="ECO:0000313" key="1">
    <source>
        <dbReference type="EMBL" id="SIQ46681.1"/>
    </source>
</evidence>
<dbReference type="AlphaFoldDB" id="A0A8G2CJ85"/>
<dbReference type="EMBL" id="FTNE01000005">
    <property type="protein sequence ID" value="SIQ46681.1"/>
    <property type="molecule type" value="Genomic_DNA"/>
</dbReference>
<accession>A0A8G2CJ85</accession>
<dbReference type="RefSeq" id="WP_139333998.1">
    <property type="nucleotide sequence ID" value="NZ_FTNE01000005.1"/>
</dbReference>
<sequence>MTDAPAHQGSIVAPLVIDTPAGESPASVRADAERIEADCRAIAAQLHRVASMPGADREAATWAECGDLVIELAVMKAKLIRAGDMRRLSEAASAELAGFDDLLDDPRGAIEPETRTALAAGIDRLQTRLIDLPFALHRRTAWQECLDELRRMRGASP</sequence>
<comment type="caution">
    <text evidence="1">The sequence shown here is derived from an EMBL/GenBank/DDBJ whole genome shotgun (WGS) entry which is preliminary data.</text>
</comment>
<proteinExistence type="predicted"/>
<dbReference type="Proteomes" id="UP000186308">
    <property type="component" value="Unassembled WGS sequence"/>
</dbReference>
<gene>
    <name evidence="1" type="ORF">SAMN05421828_10533</name>
</gene>
<evidence type="ECO:0000313" key="2">
    <source>
        <dbReference type="Proteomes" id="UP000186308"/>
    </source>
</evidence>
<protein>
    <submittedName>
        <fullName evidence="1">Uncharacterized protein</fullName>
    </submittedName>
</protein>
<name>A0A8G2CJ85_ACIRU</name>
<organism evidence="1 2">
    <name type="scientific">Acidiphilium rubrum</name>
    <dbReference type="NCBI Taxonomy" id="526"/>
    <lineage>
        <taxon>Bacteria</taxon>
        <taxon>Pseudomonadati</taxon>
        <taxon>Pseudomonadota</taxon>
        <taxon>Alphaproteobacteria</taxon>
        <taxon>Acetobacterales</taxon>
        <taxon>Acidocellaceae</taxon>
        <taxon>Acidiphilium</taxon>
    </lineage>
</organism>